<evidence type="ECO:0000313" key="3">
    <source>
        <dbReference type="Proteomes" id="UP000593576"/>
    </source>
</evidence>
<dbReference type="Proteomes" id="UP000593576">
    <property type="component" value="Unassembled WGS sequence"/>
</dbReference>
<proteinExistence type="predicted"/>
<organism evidence="2 3">
    <name type="scientific">Gossypium schwendimanii</name>
    <name type="common">Cotton</name>
    <dbReference type="NCBI Taxonomy" id="34291"/>
    <lineage>
        <taxon>Eukaryota</taxon>
        <taxon>Viridiplantae</taxon>
        <taxon>Streptophyta</taxon>
        <taxon>Embryophyta</taxon>
        <taxon>Tracheophyta</taxon>
        <taxon>Spermatophyta</taxon>
        <taxon>Magnoliopsida</taxon>
        <taxon>eudicotyledons</taxon>
        <taxon>Gunneridae</taxon>
        <taxon>Pentapetalae</taxon>
        <taxon>rosids</taxon>
        <taxon>malvids</taxon>
        <taxon>Malvales</taxon>
        <taxon>Malvaceae</taxon>
        <taxon>Malvoideae</taxon>
        <taxon>Gossypium</taxon>
    </lineage>
</organism>
<dbReference type="EMBL" id="JABFAF010000003">
    <property type="protein sequence ID" value="MBA0851102.1"/>
    <property type="molecule type" value="Genomic_DNA"/>
</dbReference>
<comment type="caution">
    <text evidence="2">The sequence shown here is derived from an EMBL/GenBank/DDBJ whole genome shotgun (WGS) entry which is preliminary data.</text>
</comment>
<sequence>MLLSSWSKNFMHPLGIKNLDNHLMMKFVKTIVRGKKVHVTPRDICKFYNALYYENDFLENTDLTKFNDIDMDNIVKYLTEERGNELGFLGVCIAKQYDNTEFTAKKIGPMTSHQSFKEQESEEGEGSYDEKAKEKEDEMEQDSQKEEEDG</sequence>
<feature type="compositionally biased region" description="Acidic residues" evidence="1">
    <location>
        <begin position="137"/>
        <end position="150"/>
    </location>
</feature>
<keyword evidence="3" id="KW-1185">Reference proteome</keyword>
<evidence type="ECO:0000313" key="2">
    <source>
        <dbReference type="EMBL" id="MBA0851102.1"/>
    </source>
</evidence>
<name>A0A7J9KX66_GOSSC</name>
<evidence type="ECO:0000256" key="1">
    <source>
        <dbReference type="SAM" id="MobiDB-lite"/>
    </source>
</evidence>
<feature type="region of interest" description="Disordered" evidence="1">
    <location>
        <begin position="106"/>
        <end position="150"/>
    </location>
</feature>
<accession>A0A7J9KX66</accession>
<reference evidence="2 3" key="1">
    <citation type="journal article" date="2019" name="Genome Biol. Evol.">
        <title>Insights into the evolution of the New World diploid cottons (Gossypium, subgenus Houzingenia) based on genome sequencing.</title>
        <authorList>
            <person name="Grover C.E."/>
            <person name="Arick M.A. 2nd"/>
            <person name="Thrash A."/>
            <person name="Conover J.L."/>
            <person name="Sanders W.S."/>
            <person name="Peterson D.G."/>
            <person name="Frelichowski J.E."/>
            <person name="Scheffler J.A."/>
            <person name="Scheffler B.E."/>
            <person name="Wendel J.F."/>
        </authorList>
    </citation>
    <scope>NUCLEOTIDE SEQUENCE [LARGE SCALE GENOMIC DNA]</scope>
    <source>
        <strain evidence="2">1</strain>
        <tissue evidence="2">Leaf</tissue>
    </source>
</reference>
<protein>
    <submittedName>
        <fullName evidence="2">Uncharacterized protein</fullName>
    </submittedName>
</protein>
<dbReference type="AlphaFoldDB" id="A0A7J9KX66"/>
<gene>
    <name evidence="2" type="ORF">Goshw_013169</name>
</gene>